<proteinExistence type="predicted"/>
<keyword evidence="4" id="KW-1185">Reference proteome</keyword>
<keyword evidence="1" id="KW-0812">Transmembrane</keyword>
<gene>
    <name evidence="3" type="ORF">HNR48_003616</name>
</gene>
<reference evidence="3 4" key="1">
    <citation type="submission" date="2020-08" db="EMBL/GenBank/DDBJ databases">
        <title>Genomic Encyclopedia of Type Strains, Phase IV (KMG-IV): sequencing the most valuable type-strain genomes for metagenomic binning, comparative biology and taxonomic classification.</title>
        <authorList>
            <person name="Goeker M."/>
        </authorList>
    </citation>
    <scope>NUCLEOTIDE SEQUENCE [LARGE SCALE GENOMIC DNA]</scope>
    <source>
        <strain evidence="3 4">DSM 22368</strain>
    </source>
</reference>
<dbReference type="SUPFAM" id="SSF81324">
    <property type="entry name" value="Voltage-gated potassium channels"/>
    <property type="match status" value="1"/>
</dbReference>
<sequence>MLLFILVTCFTVALVVVIHYEILRALSQLLPMLHIIHRHRIAVGVLGALVAHAIEIWIFAAVYYWMIQEPAWGSFQGAFNGNFMDCVYFSFTSYTTLGFGDIEPHGMVRYLTGIESLTGLVLVTWSASFLFYEMQKYWEQD</sequence>
<keyword evidence="1" id="KW-0472">Membrane</keyword>
<feature type="transmembrane region" description="Helical" evidence="1">
    <location>
        <begin position="111"/>
        <end position="132"/>
    </location>
</feature>
<dbReference type="InParanoid" id="A0A7X0JW24"/>
<evidence type="ECO:0000259" key="2">
    <source>
        <dbReference type="Pfam" id="PF07885"/>
    </source>
</evidence>
<dbReference type="Pfam" id="PF07885">
    <property type="entry name" value="Ion_trans_2"/>
    <property type="match status" value="1"/>
</dbReference>
<comment type="caution">
    <text evidence="3">The sequence shown here is derived from an EMBL/GenBank/DDBJ whole genome shotgun (WGS) entry which is preliminary data.</text>
</comment>
<keyword evidence="1" id="KW-1133">Transmembrane helix</keyword>
<dbReference type="AlphaFoldDB" id="A0A7X0JW24"/>
<accession>A0A7X0JW24</accession>
<feature type="transmembrane region" description="Helical" evidence="1">
    <location>
        <begin position="41"/>
        <end position="66"/>
    </location>
</feature>
<feature type="domain" description="Potassium channel" evidence="2">
    <location>
        <begin position="53"/>
        <end position="131"/>
    </location>
</feature>
<feature type="transmembrane region" description="Helical" evidence="1">
    <location>
        <begin position="78"/>
        <end position="99"/>
    </location>
</feature>
<name>A0A7X0JW24_9GAMM</name>
<dbReference type="Gene3D" id="1.10.287.70">
    <property type="match status" value="1"/>
</dbReference>
<evidence type="ECO:0000256" key="1">
    <source>
        <dbReference type="SAM" id="Phobius"/>
    </source>
</evidence>
<evidence type="ECO:0000313" key="4">
    <source>
        <dbReference type="Proteomes" id="UP000528457"/>
    </source>
</evidence>
<dbReference type="RefSeq" id="WP_243749601.1">
    <property type="nucleotide sequence ID" value="NZ_JAAONY010000003.1"/>
</dbReference>
<organism evidence="3 4">
    <name type="scientific">Pseudoteredinibacter isoporae</name>
    <dbReference type="NCBI Taxonomy" id="570281"/>
    <lineage>
        <taxon>Bacteria</taxon>
        <taxon>Pseudomonadati</taxon>
        <taxon>Pseudomonadota</taxon>
        <taxon>Gammaproteobacteria</taxon>
        <taxon>Cellvibrionales</taxon>
        <taxon>Cellvibrionaceae</taxon>
        <taxon>Pseudoteredinibacter</taxon>
    </lineage>
</organism>
<dbReference type="InterPro" id="IPR013099">
    <property type="entry name" value="K_chnl_dom"/>
</dbReference>
<dbReference type="EMBL" id="JACHHT010000003">
    <property type="protein sequence ID" value="MBB6523314.1"/>
    <property type="molecule type" value="Genomic_DNA"/>
</dbReference>
<evidence type="ECO:0000313" key="3">
    <source>
        <dbReference type="EMBL" id="MBB6523314.1"/>
    </source>
</evidence>
<dbReference type="Proteomes" id="UP000528457">
    <property type="component" value="Unassembled WGS sequence"/>
</dbReference>
<protein>
    <recommendedName>
        <fullName evidence="2">Potassium channel domain-containing protein</fullName>
    </recommendedName>
</protein>